<dbReference type="EMBL" id="CP076724">
    <property type="protein sequence ID" value="QWV98959.1"/>
    <property type="molecule type" value="Genomic_DNA"/>
</dbReference>
<keyword evidence="3" id="KW-1185">Reference proteome</keyword>
<name>A0ABX8JKP5_9BACT</name>
<accession>A0ABX8JKP5</accession>
<organism evidence="2 3">
    <name type="scientific">Geomonas diazotrophica</name>
    <dbReference type="NCBI Taxonomy" id="2843197"/>
    <lineage>
        <taxon>Bacteria</taxon>
        <taxon>Pseudomonadati</taxon>
        <taxon>Thermodesulfobacteriota</taxon>
        <taxon>Desulfuromonadia</taxon>
        <taxon>Geobacterales</taxon>
        <taxon>Geobacteraceae</taxon>
        <taxon>Geomonas</taxon>
    </lineage>
</organism>
<dbReference type="Proteomes" id="UP000683493">
    <property type="component" value="Chromosome"/>
</dbReference>
<proteinExistence type="predicted"/>
<protein>
    <recommendedName>
        <fullName evidence="4">DNA2/NAM7 helicase-like C-terminal domain-containing protein</fullName>
    </recommendedName>
</protein>
<feature type="region of interest" description="Disordered" evidence="1">
    <location>
        <begin position="53"/>
        <end position="87"/>
    </location>
</feature>
<evidence type="ECO:0008006" key="4">
    <source>
        <dbReference type="Google" id="ProtNLM"/>
    </source>
</evidence>
<evidence type="ECO:0000313" key="3">
    <source>
        <dbReference type="Proteomes" id="UP000683493"/>
    </source>
</evidence>
<gene>
    <name evidence="2" type="ORF">KP005_06680</name>
</gene>
<evidence type="ECO:0000313" key="2">
    <source>
        <dbReference type="EMBL" id="QWV98959.1"/>
    </source>
</evidence>
<evidence type="ECO:0000256" key="1">
    <source>
        <dbReference type="SAM" id="MobiDB-lite"/>
    </source>
</evidence>
<sequence>MSYNALNVAVTRARFGTRVFTNSIDDLERSELIDGKSSTRGKAMAPAREITHPQQRSITENGPTICKKTSANRNGSCSSRDTGCSVL</sequence>
<reference evidence="2 3" key="1">
    <citation type="submission" date="2021-06" db="EMBL/GenBank/DDBJ databases">
        <title>Gemonas diversity in paddy soil.</title>
        <authorList>
            <person name="Liu G."/>
        </authorList>
    </citation>
    <scope>NUCLEOTIDE SEQUENCE [LARGE SCALE GENOMIC DNA]</scope>
    <source>
        <strain evidence="2 3">RG29</strain>
    </source>
</reference>